<dbReference type="Proteomes" id="UP000060513">
    <property type="component" value="Chromosome"/>
</dbReference>
<evidence type="ECO:0000313" key="2">
    <source>
        <dbReference type="EMBL" id="ALC25577.1"/>
    </source>
</evidence>
<dbReference type="AlphaFoldDB" id="A0A0M4DHK6"/>
<protein>
    <submittedName>
        <fullName evidence="2">Uncharacterized protein</fullName>
    </submittedName>
</protein>
<organism evidence="2">
    <name type="scientific">Streptomyces pristinaespiralis</name>
    <dbReference type="NCBI Taxonomy" id="38300"/>
    <lineage>
        <taxon>Bacteria</taxon>
        <taxon>Bacillati</taxon>
        <taxon>Actinomycetota</taxon>
        <taxon>Actinomycetes</taxon>
        <taxon>Kitasatosporales</taxon>
        <taxon>Streptomycetaceae</taxon>
        <taxon>Streptomyces</taxon>
    </lineage>
</organism>
<accession>A0A0M4DHK6</accession>
<reference evidence="2 3" key="1">
    <citation type="submission" date="2015-08" db="EMBL/GenBank/DDBJ databases">
        <title>Genome sequence of the pristinamycin over-producing bacterium Streptomyces pristinaespiralis HCCB10218.</title>
        <authorList>
            <person name="Tian J."/>
            <person name="Yang J."/>
            <person name="Li L."/>
            <person name="Ruan L."/>
            <person name="Wei W."/>
            <person name="Zheng G."/>
            <person name="Wei Z."/>
            <person name="Yang S."/>
            <person name="Ge M."/>
            <person name="Jiang W."/>
            <person name="Lu Y."/>
        </authorList>
    </citation>
    <scope>NUCLEOTIDE SEQUENCE [LARGE SCALE GENOMIC DNA]</scope>
    <source>
        <strain evidence="2 3">HCCB 10218</strain>
    </source>
</reference>
<dbReference type="EMBL" id="CP011340">
    <property type="protein sequence ID" value="ALC25577.1"/>
    <property type="molecule type" value="Genomic_DNA"/>
</dbReference>
<dbReference type="KEGG" id="spri:SPRI_0082"/>
<evidence type="ECO:0000313" key="1">
    <source>
        <dbReference type="EMBL" id="ALC18388.1"/>
    </source>
</evidence>
<evidence type="ECO:0000313" key="3">
    <source>
        <dbReference type="Proteomes" id="UP000060513"/>
    </source>
</evidence>
<dbReference type="GeneID" id="97231704"/>
<sequence length="54" mass="5932">MGLTLRPAEAGPWLQLGNWPVLFDTASPLPSDMDGSWVEISVEADHVAVHPYRT</sequence>
<dbReference type="RefSeq" id="WP_158685257.1">
    <property type="nucleotide sequence ID" value="NZ_CP011340.1"/>
</dbReference>
<dbReference type="KEGG" id="spri:SPRI_7271"/>
<dbReference type="EMBL" id="CP011340">
    <property type="protein sequence ID" value="ALC18388.1"/>
    <property type="molecule type" value="Genomic_DNA"/>
</dbReference>
<name>A0A0M4DHK6_STRPR</name>
<gene>
    <name evidence="1" type="ORF">SPRI_0082</name>
    <name evidence="2" type="ORF">SPRI_7271</name>
</gene>
<dbReference type="OrthoDB" id="3293325at2"/>
<proteinExistence type="predicted"/>
<dbReference type="PATRIC" id="fig|38300.4.peg.7613"/>